<dbReference type="InterPro" id="IPR008257">
    <property type="entry name" value="Pept_M19"/>
</dbReference>
<evidence type="ECO:0000256" key="1">
    <source>
        <dbReference type="SAM" id="SignalP"/>
    </source>
</evidence>
<dbReference type="PROSITE" id="PS51365">
    <property type="entry name" value="RENAL_DIPEPTIDASE_2"/>
    <property type="match status" value="1"/>
</dbReference>
<reference evidence="2 3" key="1">
    <citation type="submission" date="2019-07" db="EMBL/GenBank/DDBJ databases">
        <title>Full genome sequence of Luteimonas sp. Gr-4.</title>
        <authorList>
            <person name="Im W.-T."/>
        </authorList>
    </citation>
    <scope>NUCLEOTIDE SEQUENCE [LARGE SCALE GENOMIC DNA]</scope>
    <source>
        <strain evidence="2 3">Gr-4</strain>
    </source>
</reference>
<dbReference type="RefSeq" id="WP_144892959.1">
    <property type="nucleotide sequence ID" value="NZ_CP042218.1"/>
</dbReference>
<dbReference type="KEGG" id="lug:FPZ22_11035"/>
<organism evidence="2 3">
    <name type="scientific">Luteimonas granuli</name>
    <dbReference type="NCBI Taxonomy" id="1176533"/>
    <lineage>
        <taxon>Bacteria</taxon>
        <taxon>Pseudomonadati</taxon>
        <taxon>Pseudomonadota</taxon>
        <taxon>Gammaproteobacteria</taxon>
        <taxon>Lysobacterales</taxon>
        <taxon>Lysobacteraceae</taxon>
        <taxon>Luteimonas</taxon>
    </lineage>
</organism>
<name>A0A518N608_9GAMM</name>
<dbReference type="AlphaFoldDB" id="A0A518N608"/>
<dbReference type="CDD" id="cd01301">
    <property type="entry name" value="rDP_like"/>
    <property type="match status" value="1"/>
</dbReference>
<accession>A0A518N608</accession>
<dbReference type="OrthoDB" id="9804920at2"/>
<keyword evidence="1" id="KW-0732">Signal</keyword>
<evidence type="ECO:0000313" key="2">
    <source>
        <dbReference type="EMBL" id="QDW67350.1"/>
    </source>
</evidence>
<keyword evidence="3" id="KW-1185">Reference proteome</keyword>
<feature type="chain" id="PRO_5022167220" evidence="1">
    <location>
        <begin position="26"/>
        <end position="405"/>
    </location>
</feature>
<dbReference type="Gene3D" id="3.20.20.140">
    <property type="entry name" value="Metal-dependent hydrolases"/>
    <property type="match status" value="1"/>
</dbReference>
<protein>
    <submittedName>
        <fullName evidence="2">Membrane dipeptidase</fullName>
    </submittedName>
</protein>
<dbReference type="SUPFAM" id="SSF51556">
    <property type="entry name" value="Metallo-dependent hydrolases"/>
    <property type="match status" value="1"/>
</dbReference>
<sequence length="405" mass="43447">MSRSRLRALAIALSLALAVPAAALAQATDAARALAADALIVDTHVDAPGVLVSSWADLGEAAPDREFDYPRAREGGLDVAFMSIYTSARQDESGSAWQAANAQIDAMEALVARHPDRFAILISPGDVERLREGGRVLLPLGMENGGPIGDDLSQLAFFHKRGIRYITLAHSGNNRIADSSYTVEKRWNGLSPFGREVIGEMNRLGIMVDVSHISDDAVRQAVELSSVPVIASHSALRHFTPGFERNLSDELAKLIAARGGVVQIPFGTAFVNPQAAANTRDWFRESLAFDRRNAERVAAGEPALDRKAFADQWAKDHPKVEAPISDVLDQIDYAVKLIGVDHVGIGSDFDGVDGALPEGLRTVADFPNLIAGLQARGHSDDAIRKILGGNLMRVWAEIEAGAAAR</sequence>
<dbReference type="EMBL" id="CP042218">
    <property type="protein sequence ID" value="QDW67350.1"/>
    <property type="molecule type" value="Genomic_DNA"/>
</dbReference>
<dbReference type="InterPro" id="IPR032466">
    <property type="entry name" value="Metal_Hydrolase"/>
</dbReference>
<gene>
    <name evidence="2" type="ORF">FPZ22_11035</name>
</gene>
<dbReference type="PANTHER" id="PTHR10443:SF12">
    <property type="entry name" value="DIPEPTIDASE"/>
    <property type="match status" value="1"/>
</dbReference>
<dbReference type="Proteomes" id="UP000316584">
    <property type="component" value="Chromosome"/>
</dbReference>
<feature type="signal peptide" evidence="1">
    <location>
        <begin position="1"/>
        <end position="25"/>
    </location>
</feature>
<evidence type="ECO:0000313" key="3">
    <source>
        <dbReference type="Proteomes" id="UP000316584"/>
    </source>
</evidence>
<dbReference type="Pfam" id="PF01244">
    <property type="entry name" value="Peptidase_M19"/>
    <property type="match status" value="1"/>
</dbReference>
<dbReference type="GO" id="GO:0070573">
    <property type="term" value="F:metallodipeptidase activity"/>
    <property type="evidence" value="ECO:0007669"/>
    <property type="project" value="InterPro"/>
</dbReference>
<dbReference type="GO" id="GO:0006508">
    <property type="term" value="P:proteolysis"/>
    <property type="evidence" value="ECO:0007669"/>
    <property type="project" value="InterPro"/>
</dbReference>
<proteinExistence type="predicted"/>
<dbReference type="PANTHER" id="PTHR10443">
    <property type="entry name" value="MICROSOMAL DIPEPTIDASE"/>
    <property type="match status" value="1"/>
</dbReference>